<dbReference type="GO" id="GO:0016887">
    <property type="term" value="F:ATP hydrolysis activity"/>
    <property type="evidence" value="ECO:0007669"/>
    <property type="project" value="InterPro"/>
</dbReference>
<evidence type="ECO:0000256" key="1">
    <source>
        <dbReference type="ARBA" id="ARBA00022448"/>
    </source>
</evidence>
<feature type="domain" description="ABC transporter" evidence="4">
    <location>
        <begin position="13"/>
        <end position="235"/>
    </location>
</feature>
<dbReference type="STRING" id="1133569.FD21_GL001869"/>
<dbReference type="Pfam" id="PF00005">
    <property type="entry name" value="ABC_tran"/>
    <property type="match status" value="1"/>
</dbReference>
<dbReference type="AlphaFoldDB" id="A0A0R2C9E1"/>
<comment type="caution">
    <text evidence="5">The sequence shown here is derived from an EMBL/GenBank/DDBJ whole genome shotgun (WGS) entry which is preliminary data.</text>
</comment>
<organism evidence="5 6">
    <name type="scientific">Liquorilactobacillus vini DSM 20605</name>
    <dbReference type="NCBI Taxonomy" id="1133569"/>
    <lineage>
        <taxon>Bacteria</taxon>
        <taxon>Bacillati</taxon>
        <taxon>Bacillota</taxon>
        <taxon>Bacilli</taxon>
        <taxon>Lactobacillales</taxon>
        <taxon>Lactobacillaceae</taxon>
        <taxon>Liquorilactobacillus</taxon>
    </lineage>
</organism>
<dbReference type="PANTHER" id="PTHR42711:SF17">
    <property type="entry name" value="ABC TRANSPORTER ATP-BINDING PROTEIN"/>
    <property type="match status" value="1"/>
</dbReference>
<dbReference type="InterPro" id="IPR003593">
    <property type="entry name" value="AAA+_ATPase"/>
</dbReference>
<dbReference type="eggNOG" id="COG1131">
    <property type="taxonomic scope" value="Bacteria"/>
</dbReference>
<keyword evidence="1" id="KW-0813">Transport</keyword>
<protein>
    <submittedName>
        <fullName evidence="5">ABC superfamily ATP binding cassette transporter, ABC protein</fullName>
    </submittedName>
</protein>
<dbReference type="EMBL" id="AYYX01000069">
    <property type="protein sequence ID" value="KRM84843.1"/>
    <property type="molecule type" value="Genomic_DNA"/>
</dbReference>
<keyword evidence="2" id="KW-0547">Nucleotide-binding</keyword>
<dbReference type="SUPFAM" id="SSF52540">
    <property type="entry name" value="P-loop containing nucleoside triphosphate hydrolases"/>
    <property type="match status" value="1"/>
</dbReference>
<evidence type="ECO:0000256" key="3">
    <source>
        <dbReference type="ARBA" id="ARBA00022840"/>
    </source>
</evidence>
<dbReference type="PROSITE" id="PS50893">
    <property type="entry name" value="ABC_TRANSPORTER_2"/>
    <property type="match status" value="1"/>
</dbReference>
<dbReference type="InterPro" id="IPR027417">
    <property type="entry name" value="P-loop_NTPase"/>
</dbReference>
<proteinExistence type="predicted"/>
<dbReference type="Proteomes" id="UP000051576">
    <property type="component" value="Unassembled WGS sequence"/>
</dbReference>
<evidence type="ECO:0000256" key="2">
    <source>
        <dbReference type="ARBA" id="ARBA00022741"/>
    </source>
</evidence>
<name>A0A0R2C9E1_9LACO</name>
<dbReference type="PATRIC" id="fig|1133569.4.peg.2024"/>
<evidence type="ECO:0000313" key="6">
    <source>
        <dbReference type="Proteomes" id="UP000051576"/>
    </source>
</evidence>
<keyword evidence="6" id="KW-1185">Reference proteome</keyword>
<dbReference type="PANTHER" id="PTHR42711">
    <property type="entry name" value="ABC TRANSPORTER ATP-BINDING PROTEIN"/>
    <property type="match status" value="1"/>
</dbReference>
<dbReference type="SMART" id="SM00382">
    <property type="entry name" value="AAA"/>
    <property type="match status" value="1"/>
</dbReference>
<sequence>MLIKGGVTMREIVNVKELNFSYGNKRVLKNLNLTIHQGEIVGLIGENGAGKTTLLNILLGLLPADQEIKVFEGKPGQKKARQKIGSMLQGDIVLANVTVTEMLHEAAAQYFRSKNVTELLQELNLQKQADQLLTNLSGGLQRRVTFALALIGNPELLFLDEPTVGMDAQARKMFWQRIQALRDLGKTIVITSHYLEEIQQTADRLFILQKGKFVFQGTFQELQNKDKRTIIHFKTKLAIKNFQKLTAVVAATQLEDWIDLVSDDGDATLRSLVPFLEEINNVSIQRESLENIFLKMTNRMETLA</sequence>
<dbReference type="Gene3D" id="3.40.50.300">
    <property type="entry name" value="P-loop containing nucleotide triphosphate hydrolases"/>
    <property type="match status" value="1"/>
</dbReference>
<dbReference type="GO" id="GO:0005524">
    <property type="term" value="F:ATP binding"/>
    <property type="evidence" value="ECO:0007669"/>
    <property type="project" value="UniProtKB-KW"/>
</dbReference>
<evidence type="ECO:0000313" key="5">
    <source>
        <dbReference type="EMBL" id="KRM84843.1"/>
    </source>
</evidence>
<gene>
    <name evidence="5" type="ORF">FD21_GL001869</name>
</gene>
<dbReference type="CDD" id="cd03230">
    <property type="entry name" value="ABC_DR_subfamily_A"/>
    <property type="match status" value="1"/>
</dbReference>
<dbReference type="InterPro" id="IPR003439">
    <property type="entry name" value="ABC_transporter-like_ATP-bd"/>
</dbReference>
<reference evidence="5 6" key="1">
    <citation type="journal article" date="2015" name="Genome Announc.">
        <title>Expanding the biotechnology potential of lactobacilli through comparative genomics of 213 strains and associated genera.</title>
        <authorList>
            <person name="Sun Z."/>
            <person name="Harris H.M."/>
            <person name="McCann A."/>
            <person name="Guo C."/>
            <person name="Argimon S."/>
            <person name="Zhang W."/>
            <person name="Yang X."/>
            <person name="Jeffery I.B."/>
            <person name="Cooney J.C."/>
            <person name="Kagawa T.F."/>
            <person name="Liu W."/>
            <person name="Song Y."/>
            <person name="Salvetti E."/>
            <person name="Wrobel A."/>
            <person name="Rasinkangas P."/>
            <person name="Parkhill J."/>
            <person name="Rea M.C."/>
            <person name="O'Sullivan O."/>
            <person name="Ritari J."/>
            <person name="Douillard F.P."/>
            <person name="Paul Ross R."/>
            <person name="Yang R."/>
            <person name="Briner A.E."/>
            <person name="Felis G.E."/>
            <person name="de Vos W.M."/>
            <person name="Barrangou R."/>
            <person name="Klaenhammer T.R."/>
            <person name="Caufield P.W."/>
            <person name="Cui Y."/>
            <person name="Zhang H."/>
            <person name="O'Toole P.W."/>
        </authorList>
    </citation>
    <scope>NUCLEOTIDE SEQUENCE [LARGE SCALE GENOMIC DNA]</scope>
    <source>
        <strain evidence="5 6">DSM 20605</strain>
    </source>
</reference>
<dbReference type="InterPro" id="IPR050763">
    <property type="entry name" value="ABC_transporter_ATP-binding"/>
</dbReference>
<keyword evidence="3" id="KW-0067">ATP-binding</keyword>
<evidence type="ECO:0000259" key="4">
    <source>
        <dbReference type="PROSITE" id="PS50893"/>
    </source>
</evidence>
<accession>A0A0R2C9E1</accession>